<dbReference type="PANTHER" id="PTHR43847">
    <property type="entry name" value="BLL3993 PROTEIN"/>
    <property type="match status" value="1"/>
</dbReference>
<dbReference type="Pfam" id="PF04191">
    <property type="entry name" value="PEMT"/>
    <property type="match status" value="1"/>
</dbReference>
<dbReference type="EMBL" id="FXAN01000076">
    <property type="protein sequence ID" value="SMG01561.1"/>
    <property type="molecule type" value="Genomic_DNA"/>
</dbReference>
<keyword evidence="2 5" id="KW-0812">Transmembrane</keyword>
<proteinExistence type="predicted"/>
<evidence type="ECO:0000256" key="1">
    <source>
        <dbReference type="ARBA" id="ARBA00004127"/>
    </source>
</evidence>
<sequence length="109" mass="12291">MVTAGFVLCFYTLRENSFASSVIEVSQEQTVVSTGPYGRVRHPLYSAALVILFGSRIALQSRWAAVLTVLLATVIVVRLIDEERYLNTHLEGCRAYCDTVRWRLVPGLW</sequence>
<comment type="subcellular location">
    <subcellularLocation>
        <location evidence="1">Endomembrane system</location>
        <topology evidence="1">Multi-pass membrane protein</topology>
    </subcellularLocation>
</comment>
<evidence type="ECO:0000256" key="4">
    <source>
        <dbReference type="ARBA" id="ARBA00023136"/>
    </source>
</evidence>
<protein>
    <recommendedName>
        <fullName evidence="8">Isoprenylcysteine carboxyl methyltransferase</fullName>
    </recommendedName>
</protein>
<gene>
    <name evidence="6" type="ORF">BSIN_4442</name>
</gene>
<organism evidence="6 7">
    <name type="scientific">Burkholderia singularis</name>
    <dbReference type="NCBI Taxonomy" id="1503053"/>
    <lineage>
        <taxon>Bacteria</taxon>
        <taxon>Pseudomonadati</taxon>
        <taxon>Pseudomonadota</taxon>
        <taxon>Betaproteobacteria</taxon>
        <taxon>Burkholderiales</taxon>
        <taxon>Burkholderiaceae</taxon>
        <taxon>Burkholderia</taxon>
        <taxon>pseudomallei group</taxon>
    </lineage>
</organism>
<dbReference type="InterPro" id="IPR007318">
    <property type="entry name" value="Phopholipid_MeTrfase"/>
</dbReference>
<dbReference type="PANTHER" id="PTHR43847:SF1">
    <property type="entry name" value="BLL3993 PROTEIN"/>
    <property type="match status" value="1"/>
</dbReference>
<dbReference type="Gene3D" id="1.20.120.1630">
    <property type="match status" value="1"/>
</dbReference>
<reference evidence="6 7" key="1">
    <citation type="submission" date="2017-04" db="EMBL/GenBank/DDBJ databases">
        <authorList>
            <person name="Afonso C.L."/>
            <person name="Miller P.J."/>
            <person name="Scott M.A."/>
            <person name="Spackman E."/>
            <person name="Goraichik I."/>
            <person name="Dimitrov K.M."/>
            <person name="Suarez D.L."/>
            <person name="Swayne D.E."/>
        </authorList>
    </citation>
    <scope>NUCLEOTIDE SEQUENCE [LARGE SCALE GENOMIC DNA]</scope>
    <source>
        <strain evidence="6">LMG 28154</strain>
    </source>
</reference>
<accession>A0A238H7Y3</accession>
<evidence type="ECO:0000256" key="5">
    <source>
        <dbReference type="SAM" id="Phobius"/>
    </source>
</evidence>
<dbReference type="InterPro" id="IPR052527">
    <property type="entry name" value="Metal_cation-efflux_comp"/>
</dbReference>
<feature type="transmembrane region" description="Helical" evidence="5">
    <location>
        <begin position="64"/>
        <end position="80"/>
    </location>
</feature>
<evidence type="ECO:0008006" key="8">
    <source>
        <dbReference type="Google" id="ProtNLM"/>
    </source>
</evidence>
<keyword evidence="3 5" id="KW-1133">Transmembrane helix</keyword>
<keyword evidence="4 5" id="KW-0472">Membrane</keyword>
<evidence type="ECO:0000256" key="3">
    <source>
        <dbReference type="ARBA" id="ARBA00022989"/>
    </source>
</evidence>
<evidence type="ECO:0000313" key="7">
    <source>
        <dbReference type="Proteomes" id="UP000198460"/>
    </source>
</evidence>
<evidence type="ECO:0000256" key="2">
    <source>
        <dbReference type="ARBA" id="ARBA00022692"/>
    </source>
</evidence>
<dbReference type="AlphaFoldDB" id="A0A238H7Y3"/>
<dbReference type="GO" id="GO:0012505">
    <property type="term" value="C:endomembrane system"/>
    <property type="evidence" value="ECO:0007669"/>
    <property type="project" value="UniProtKB-SubCell"/>
</dbReference>
<evidence type="ECO:0000313" key="6">
    <source>
        <dbReference type="EMBL" id="SMG01561.1"/>
    </source>
</evidence>
<dbReference type="Proteomes" id="UP000198460">
    <property type="component" value="Unassembled WGS sequence"/>
</dbReference>
<name>A0A238H7Y3_9BURK</name>